<comment type="caution">
    <text evidence="2">The sequence shown here is derived from an EMBL/GenBank/DDBJ whole genome shotgun (WGS) entry which is preliminary data.</text>
</comment>
<evidence type="ECO:0000313" key="3">
    <source>
        <dbReference type="Proteomes" id="UP001634393"/>
    </source>
</evidence>
<accession>A0ABD3SUN7</accession>
<feature type="region of interest" description="Disordered" evidence="1">
    <location>
        <begin position="63"/>
        <end position="83"/>
    </location>
</feature>
<sequence length="164" mass="18693">MTLVNNSSTLDLDSFYDNPSNLEKFRRSNDGVFSLNRFSTSRLVIVATVVAIRVSMLRTEHISTSATKPHQPDPLSATRTGTPGHLPWSLQRRELAELVLMSHALETFGSEVSGDLATAIFIVISIFCLLFEEFEREKRKEGASVYIRRKNERRWVNCYQARNN</sequence>
<proteinExistence type="predicted"/>
<reference evidence="2 3" key="1">
    <citation type="submission" date="2024-12" db="EMBL/GenBank/DDBJ databases">
        <title>The unique morphological basis and parallel evolutionary history of personate flowers in Penstemon.</title>
        <authorList>
            <person name="Depatie T.H."/>
            <person name="Wessinger C.A."/>
        </authorList>
    </citation>
    <scope>NUCLEOTIDE SEQUENCE [LARGE SCALE GENOMIC DNA]</scope>
    <source>
        <strain evidence="2">WTNN_2</strain>
        <tissue evidence="2">Leaf</tissue>
    </source>
</reference>
<evidence type="ECO:0000313" key="2">
    <source>
        <dbReference type="EMBL" id="KAL3828165.1"/>
    </source>
</evidence>
<dbReference type="EMBL" id="JBJXBP010000005">
    <property type="protein sequence ID" value="KAL3828165.1"/>
    <property type="molecule type" value="Genomic_DNA"/>
</dbReference>
<protein>
    <submittedName>
        <fullName evidence="2">Uncharacterized protein</fullName>
    </submittedName>
</protein>
<dbReference type="AlphaFoldDB" id="A0ABD3SUN7"/>
<organism evidence="2 3">
    <name type="scientific">Penstemon smallii</name>
    <dbReference type="NCBI Taxonomy" id="265156"/>
    <lineage>
        <taxon>Eukaryota</taxon>
        <taxon>Viridiplantae</taxon>
        <taxon>Streptophyta</taxon>
        <taxon>Embryophyta</taxon>
        <taxon>Tracheophyta</taxon>
        <taxon>Spermatophyta</taxon>
        <taxon>Magnoliopsida</taxon>
        <taxon>eudicotyledons</taxon>
        <taxon>Gunneridae</taxon>
        <taxon>Pentapetalae</taxon>
        <taxon>asterids</taxon>
        <taxon>lamiids</taxon>
        <taxon>Lamiales</taxon>
        <taxon>Plantaginaceae</taxon>
        <taxon>Cheloneae</taxon>
        <taxon>Penstemon</taxon>
    </lineage>
</organism>
<evidence type="ECO:0000256" key="1">
    <source>
        <dbReference type="SAM" id="MobiDB-lite"/>
    </source>
</evidence>
<gene>
    <name evidence="2" type="ORF">ACJIZ3_016967</name>
</gene>
<dbReference type="Proteomes" id="UP001634393">
    <property type="component" value="Unassembled WGS sequence"/>
</dbReference>
<name>A0ABD3SUN7_9LAMI</name>
<keyword evidence="3" id="KW-1185">Reference proteome</keyword>